<evidence type="ECO:0000259" key="3">
    <source>
        <dbReference type="PROSITE" id="PS50157"/>
    </source>
</evidence>
<evidence type="ECO:0000313" key="4">
    <source>
        <dbReference type="Proteomes" id="UP000025227"/>
    </source>
</evidence>
<accession>A0A7I4YTA0</accession>
<evidence type="ECO:0000313" key="5">
    <source>
        <dbReference type="WBParaSite" id="HCON_00135110-00002"/>
    </source>
</evidence>
<dbReference type="InterPro" id="IPR040436">
    <property type="entry name" value="Disconnected-like"/>
</dbReference>
<dbReference type="GO" id="GO:0006355">
    <property type="term" value="P:regulation of DNA-templated transcription"/>
    <property type="evidence" value="ECO:0007669"/>
    <property type="project" value="TreeGrafter"/>
</dbReference>
<reference evidence="5" key="1">
    <citation type="submission" date="2020-12" db="UniProtKB">
        <authorList>
            <consortium name="WormBaseParasite"/>
        </authorList>
    </citation>
    <scope>IDENTIFICATION</scope>
    <source>
        <strain evidence="5">MHco3</strain>
    </source>
</reference>
<feature type="region of interest" description="Disordered" evidence="2">
    <location>
        <begin position="87"/>
        <end position="160"/>
    </location>
</feature>
<dbReference type="GO" id="GO:0005634">
    <property type="term" value="C:nucleus"/>
    <property type="evidence" value="ECO:0007669"/>
    <property type="project" value="TreeGrafter"/>
</dbReference>
<feature type="compositionally biased region" description="Polar residues" evidence="2">
    <location>
        <begin position="96"/>
        <end position="110"/>
    </location>
</feature>
<dbReference type="OrthoDB" id="10070972at2759"/>
<feature type="domain" description="C2H2-type" evidence="3">
    <location>
        <begin position="176"/>
        <end position="204"/>
    </location>
</feature>
<feature type="domain" description="C2H2-type" evidence="3">
    <location>
        <begin position="204"/>
        <end position="238"/>
    </location>
</feature>
<dbReference type="PROSITE" id="PS00028">
    <property type="entry name" value="ZINC_FINGER_C2H2_1"/>
    <property type="match status" value="1"/>
</dbReference>
<dbReference type="InterPro" id="IPR013087">
    <property type="entry name" value="Znf_C2H2_type"/>
</dbReference>
<feature type="compositionally biased region" description="Polar residues" evidence="2">
    <location>
        <begin position="137"/>
        <end position="149"/>
    </location>
</feature>
<dbReference type="SUPFAM" id="SSF57667">
    <property type="entry name" value="beta-beta-alpha zinc fingers"/>
    <property type="match status" value="1"/>
</dbReference>
<dbReference type="PANTHER" id="PTHR15021">
    <property type="entry name" value="DISCONNECTED-RELATED"/>
    <property type="match status" value="1"/>
</dbReference>
<dbReference type="Proteomes" id="UP000025227">
    <property type="component" value="Unplaced"/>
</dbReference>
<dbReference type="SMART" id="SM00355">
    <property type="entry name" value="ZnF_C2H2"/>
    <property type="match status" value="2"/>
</dbReference>
<evidence type="ECO:0000256" key="2">
    <source>
        <dbReference type="SAM" id="MobiDB-lite"/>
    </source>
</evidence>
<evidence type="ECO:0000256" key="1">
    <source>
        <dbReference type="PROSITE-ProRule" id="PRU00042"/>
    </source>
</evidence>
<keyword evidence="1" id="KW-0862">Zinc</keyword>
<keyword evidence="4" id="KW-1185">Reference proteome</keyword>
<dbReference type="Gene3D" id="3.30.160.60">
    <property type="entry name" value="Classic Zinc Finger"/>
    <property type="match status" value="1"/>
</dbReference>
<dbReference type="PANTHER" id="PTHR15021:SF0">
    <property type="entry name" value="DISCO-RELATED, ISOFORM A-RELATED"/>
    <property type="match status" value="1"/>
</dbReference>
<keyword evidence="1" id="KW-0479">Metal-binding</keyword>
<dbReference type="GO" id="GO:0008270">
    <property type="term" value="F:zinc ion binding"/>
    <property type="evidence" value="ECO:0007669"/>
    <property type="project" value="UniProtKB-KW"/>
</dbReference>
<name>A0A7I4YTA0_HAECO</name>
<organism evidence="4 5">
    <name type="scientific">Haemonchus contortus</name>
    <name type="common">Barber pole worm</name>
    <dbReference type="NCBI Taxonomy" id="6289"/>
    <lineage>
        <taxon>Eukaryota</taxon>
        <taxon>Metazoa</taxon>
        <taxon>Ecdysozoa</taxon>
        <taxon>Nematoda</taxon>
        <taxon>Chromadorea</taxon>
        <taxon>Rhabditida</taxon>
        <taxon>Rhabditina</taxon>
        <taxon>Rhabditomorpha</taxon>
        <taxon>Strongyloidea</taxon>
        <taxon>Trichostrongylidae</taxon>
        <taxon>Haemonchus</taxon>
    </lineage>
</organism>
<protein>
    <submittedName>
        <fullName evidence="5">C2H2-type domain-containing protein</fullName>
    </submittedName>
</protein>
<dbReference type="PROSITE" id="PS50157">
    <property type="entry name" value="ZINC_FINGER_C2H2_2"/>
    <property type="match status" value="2"/>
</dbReference>
<keyword evidence="1" id="KW-0863">Zinc-finger</keyword>
<dbReference type="WBParaSite" id="HCON_00135110-00002">
    <property type="protein sequence ID" value="HCON_00135110-00002"/>
    <property type="gene ID" value="HCON_00135110"/>
</dbReference>
<sequence>LSTLTFSLSGKHCRHLLRAHSVHPESLAVAVDQNRDGSLISSWSAPDEFLTMERLGQFPLCMPLLQGLRPPLPPWLPLALPSMPPSLQNVIPPPAQSSSTATDSLSVTTATEEDVSVKSEVTEQAVNGRSPTVEVSACSTSPIQQTASEAHSRPDSAESSILCESPLSSNKMKKRVLCERCNKSFCDKGALKIHTSAVHLKEMHMCTIPGCGKEFSSRRSRNRHSANTNPKLHMPEAAQTFRDQVGINAAALTMAAATACLPTPAAVGLPPTIQPISNGVTDAACSNPGASEAEKAEMSTSLLGKRKADDSGPEHTAAPLDLSWRNAFVNPSAMKMPFPFPSSDLQLFLLQQLVQAQAHSALNMLNNRA</sequence>
<dbReference type="AlphaFoldDB" id="A0A7I4YTA0"/>
<dbReference type="InterPro" id="IPR036236">
    <property type="entry name" value="Znf_C2H2_sf"/>
</dbReference>
<proteinExistence type="predicted"/>